<feature type="compositionally biased region" description="Acidic residues" evidence="6">
    <location>
        <begin position="1259"/>
        <end position="1268"/>
    </location>
</feature>
<dbReference type="Pfam" id="PF01294">
    <property type="entry name" value="Ribosomal_L13e"/>
    <property type="match status" value="1"/>
</dbReference>
<evidence type="ECO:0000256" key="1">
    <source>
        <dbReference type="ARBA" id="ARBA00005640"/>
    </source>
</evidence>
<organism evidence="7 8">
    <name type="scientific">Eimeria tenella</name>
    <name type="common">Coccidian parasite</name>
    <dbReference type="NCBI Taxonomy" id="5802"/>
    <lineage>
        <taxon>Eukaryota</taxon>
        <taxon>Sar</taxon>
        <taxon>Alveolata</taxon>
        <taxon>Apicomplexa</taxon>
        <taxon>Conoidasida</taxon>
        <taxon>Coccidia</taxon>
        <taxon>Eucoccidiorida</taxon>
        <taxon>Eimeriorina</taxon>
        <taxon>Eimeriidae</taxon>
        <taxon>Eimeria</taxon>
    </lineage>
</organism>
<dbReference type="InterPro" id="IPR018256">
    <property type="entry name" value="Ribosomal_eL13_CS"/>
</dbReference>
<dbReference type="PANTHER" id="PTHR11722:SF0">
    <property type="entry name" value="LARGE RIBOSOMAL SUBUNIT PROTEIN EL13"/>
    <property type="match status" value="1"/>
</dbReference>
<dbReference type="RefSeq" id="XP_013229178.1">
    <property type="nucleotide sequence ID" value="XM_013373724.1"/>
</dbReference>
<feature type="region of interest" description="Disordered" evidence="6">
    <location>
        <begin position="268"/>
        <end position="356"/>
    </location>
</feature>
<feature type="coiled-coil region" evidence="5">
    <location>
        <begin position="897"/>
        <end position="938"/>
    </location>
</feature>
<evidence type="ECO:0000256" key="5">
    <source>
        <dbReference type="SAM" id="Coils"/>
    </source>
</evidence>
<feature type="region of interest" description="Disordered" evidence="6">
    <location>
        <begin position="1144"/>
        <end position="1323"/>
    </location>
</feature>
<dbReference type="Gene3D" id="1.20.5.110">
    <property type="match status" value="1"/>
</dbReference>
<feature type="compositionally biased region" description="Low complexity" evidence="6">
    <location>
        <begin position="1280"/>
        <end position="1299"/>
    </location>
</feature>
<dbReference type="InterPro" id="IPR001380">
    <property type="entry name" value="Ribosomal_eL13"/>
</dbReference>
<evidence type="ECO:0000313" key="7">
    <source>
        <dbReference type="EMBL" id="CDJ38340.1"/>
    </source>
</evidence>
<dbReference type="HAMAP" id="MF_00499">
    <property type="entry name" value="Ribosomal_eL13"/>
    <property type="match status" value="1"/>
</dbReference>
<feature type="compositionally biased region" description="Polar residues" evidence="6">
    <location>
        <begin position="691"/>
        <end position="706"/>
    </location>
</feature>
<keyword evidence="2 4" id="KW-0689">Ribosomal protein</keyword>
<evidence type="ECO:0000256" key="4">
    <source>
        <dbReference type="RuleBase" id="RU000572"/>
    </source>
</evidence>
<feature type="coiled-coil region" evidence="5">
    <location>
        <begin position="398"/>
        <end position="469"/>
    </location>
</feature>
<accession>U6KK26</accession>
<dbReference type="PANTHER" id="PTHR11722">
    <property type="entry name" value="60S RIBOSOMAL PROTEIN L13"/>
    <property type="match status" value="1"/>
</dbReference>
<dbReference type="GeneID" id="25254399"/>
<feature type="compositionally biased region" description="Acidic residues" evidence="6">
    <location>
        <begin position="615"/>
        <end position="630"/>
    </location>
</feature>
<feature type="compositionally biased region" description="Basic and acidic residues" evidence="6">
    <location>
        <begin position="633"/>
        <end position="668"/>
    </location>
</feature>
<feature type="compositionally biased region" description="Low complexity" evidence="6">
    <location>
        <begin position="295"/>
        <end position="309"/>
    </location>
</feature>
<dbReference type="VEuPathDB" id="ToxoDB:ETH2_1340400"/>
<dbReference type="EMBL" id="HG673835">
    <property type="protein sequence ID" value="CDJ38340.1"/>
    <property type="molecule type" value="Genomic_DNA"/>
</dbReference>
<sequence>MVSRSAQLPNVHLRKEWQRFVRTWFDQPARKQRRRLQRQKKAAKLGVRPLGLLRPAVRCPTQKYNIKLREGRGFTLEELKAVGISPRVALSIGISVDHRRRNRCQESLNTNVNRLKLYLSKLVLFQRGSKAKKGLAGVPADTPKSQLQNVKQAKIADSLPIERPRKKIRARVITEEERKFRAYATLRKQLRDAKNVGKHAKKLAEEAEAANKTSTSPVGPRLGAPGGPPGGAGGPGGPLNPTVTALAEALTRNQQELEKLNASLRERISLSRGPQGGPQGGPRGPRRGPPEEGPPSRGLSPGGPRRPLGTPSVRARVSSRGAPQGPGGGPPQSRGPLKGPPERQSLGAPQGGPQDEITEEEKIRFMLALEEVERQFGERLGQCVSVMPQELSKKVAEAGPLEEKLQQLRAALLQLTREARETGLSAADREGLRALKAHRKREANLQAALTDARAKLTATKEQVSRLRRLLLPLQHSIGAYVALQRGAHPPGGAPQEGTGGPSGAPYVPYRPAVPAIEGLGGPPDLEGPLSVQLFEGSERGAPLVSLSSPCTPRPSPCFGKKSAAKPPEKKDEAPEKPESPVKSPAEDAGKEAEQPAEAEAPQDPEEEGAPGAPQDVEEEAPADLEEEAPQDLETLRREVSELKREREELQQKVEEAERKAAELEDQLRRLPSQTRQQLQQTPSGLTERPSELQQASGSPRALSSSEGPPGGAPQQEDSGETARPASLSQSGPPGPRAFRGQPSARSRGGPPKEAEAAASRSPTAARSPQDATSEKDALWGPRDTPQETREGTTDAAAASKEDGEATEEPPEPRAVRSLLSDEDRNAERQPREPPEKADTKSLTGVVAISKPPSKESSFQRLRKRLSRTLSPKEERAAPKLSSGLGRTLRSQNSCVKCEALAEERAALRAELKAAQARCEQLNLEILQVTEKKRLLIEKVVDDHLKAERARLFYQGRRKGLEMRVAALVDKVFEMEKAAPTLSWPTRRARVPAESFVFPRGAEEAAEEHTRRDTQLIPPYVFVELPESPDVSGDEQPSRRRTVLVPLHLFDEEAMQKAAQRSEAAATRRPTIALPRYVFDEDAMLKSQKRADTDGRRQTVAVPAYLFDEAAAEKARQRKVAAASPRRPTTVLPAHVFDEEALRKAQARAENTERRPTMPVPAYLFKEPKEENRRPSTFNLPADLFAEGQQEPSAPHTSPPAQETSRQSSFFPYSLFSSLSRQSRDQEQKQGSDASGPASQGPSVHDSQHESRRVSPVEVPESESEEAAESPEPPQGTRVRPLSQPSSRQSSSSSQSGSPSDATAKELEQAAPTKQERKGADSAA</sequence>
<reference evidence="7" key="1">
    <citation type="submission" date="2013-10" db="EMBL/GenBank/DDBJ databases">
        <title>Genomic analysis of the causative agents of coccidiosis in chickens.</title>
        <authorList>
            <person name="Reid A.J."/>
            <person name="Blake D."/>
            <person name="Billington K."/>
            <person name="Browne H."/>
            <person name="Dunn M."/>
            <person name="Hung S."/>
            <person name="Kawahara F."/>
            <person name="Miranda-Saavedra D."/>
            <person name="Mourier T."/>
            <person name="Nagra H."/>
            <person name="Otto T.D."/>
            <person name="Rawlings N."/>
            <person name="Sanchez A."/>
            <person name="Sanders M."/>
            <person name="Subramaniam C."/>
            <person name="Tay Y."/>
            <person name="Dear P."/>
            <person name="Doerig C."/>
            <person name="Gruber A."/>
            <person name="Parkinson J."/>
            <person name="Shirley M."/>
            <person name="Wan K.L."/>
            <person name="Berriman M."/>
            <person name="Tomley F."/>
            <person name="Pain A."/>
        </authorList>
    </citation>
    <scope>NUCLEOTIDE SEQUENCE [LARGE SCALE GENOMIC DNA]</scope>
    <source>
        <strain evidence="7">Houghton</strain>
    </source>
</reference>
<feature type="compositionally biased region" description="Acidic residues" evidence="6">
    <location>
        <begin position="594"/>
        <end position="608"/>
    </location>
</feature>
<protein>
    <recommendedName>
        <fullName evidence="4">60S ribosomal protein L13</fullName>
    </recommendedName>
</protein>
<evidence type="ECO:0000256" key="2">
    <source>
        <dbReference type="ARBA" id="ARBA00022980"/>
    </source>
</evidence>
<keyword evidence="3 4" id="KW-0687">Ribonucleoprotein</keyword>
<reference evidence="7" key="2">
    <citation type="submission" date="2013-10" db="EMBL/GenBank/DDBJ databases">
        <authorList>
            <person name="Aslett M."/>
        </authorList>
    </citation>
    <scope>NUCLEOTIDE SEQUENCE [LARGE SCALE GENOMIC DNA]</scope>
    <source>
        <strain evidence="7">Houghton</strain>
    </source>
</reference>
<dbReference type="VEuPathDB" id="ToxoDB:ETH2_1340700"/>
<feature type="compositionally biased region" description="Polar residues" evidence="6">
    <location>
        <begin position="1189"/>
        <end position="1206"/>
    </location>
</feature>
<feature type="region of interest" description="Disordered" evidence="6">
    <location>
        <begin position="540"/>
        <end position="886"/>
    </location>
</feature>
<dbReference type="VEuPathDB" id="ToxoDB:ETH_00026515"/>
<keyword evidence="5" id="KW-0175">Coiled coil</keyword>
<feature type="compositionally biased region" description="Polar residues" evidence="6">
    <location>
        <begin position="671"/>
        <end position="684"/>
    </location>
</feature>
<dbReference type="GO" id="GO:0022625">
    <property type="term" value="C:cytosolic large ribosomal subunit"/>
    <property type="evidence" value="ECO:0007669"/>
    <property type="project" value="TreeGrafter"/>
</dbReference>
<feature type="compositionally biased region" description="Low complexity" evidence="6">
    <location>
        <begin position="756"/>
        <end position="768"/>
    </location>
</feature>
<evidence type="ECO:0000256" key="6">
    <source>
        <dbReference type="SAM" id="MobiDB-lite"/>
    </source>
</evidence>
<feature type="compositionally biased region" description="Basic and acidic residues" evidence="6">
    <location>
        <begin position="1245"/>
        <end position="1254"/>
    </location>
</feature>
<dbReference type="PROSITE" id="PS01104">
    <property type="entry name" value="RIBOSOMAL_L13E"/>
    <property type="match status" value="1"/>
</dbReference>
<dbReference type="OrthoDB" id="10264538at2759"/>
<feature type="compositionally biased region" description="Polar residues" evidence="6">
    <location>
        <begin position="1230"/>
        <end position="1241"/>
    </location>
</feature>
<dbReference type="GO" id="GO:0003723">
    <property type="term" value="F:RNA binding"/>
    <property type="evidence" value="ECO:0007669"/>
    <property type="project" value="TreeGrafter"/>
</dbReference>
<feature type="compositionally biased region" description="Basic and acidic residues" evidence="6">
    <location>
        <begin position="566"/>
        <end position="593"/>
    </location>
</feature>
<feature type="compositionally biased region" description="Basic and acidic residues" evidence="6">
    <location>
        <begin position="1302"/>
        <end position="1323"/>
    </location>
</feature>
<evidence type="ECO:0000256" key="3">
    <source>
        <dbReference type="ARBA" id="ARBA00023274"/>
    </source>
</evidence>
<feature type="compositionally biased region" description="Gly residues" evidence="6">
    <location>
        <begin position="274"/>
        <end position="283"/>
    </location>
</feature>
<keyword evidence="8" id="KW-1185">Reference proteome</keyword>
<dbReference type="Proteomes" id="UP000030747">
    <property type="component" value="Unassembled WGS sequence"/>
</dbReference>
<feature type="region of interest" description="Disordered" evidence="6">
    <location>
        <begin position="197"/>
        <end position="242"/>
    </location>
</feature>
<evidence type="ECO:0000313" key="8">
    <source>
        <dbReference type="Proteomes" id="UP000030747"/>
    </source>
</evidence>
<comment type="similarity">
    <text evidence="1 4">Belongs to the eukaryotic ribosomal protein eL13 family.</text>
</comment>
<dbReference type="GO" id="GO:0003735">
    <property type="term" value="F:structural constituent of ribosome"/>
    <property type="evidence" value="ECO:0007669"/>
    <property type="project" value="InterPro"/>
</dbReference>
<gene>
    <name evidence="7" type="ORF">ETH_00026515</name>
</gene>
<feature type="region of interest" description="Disordered" evidence="6">
    <location>
        <begin position="487"/>
        <end position="508"/>
    </location>
</feature>
<proteinExistence type="inferred from homology"/>
<name>U6KK26_EIMTE</name>
<feature type="compositionally biased region" description="Basic and acidic residues" evidence="6">
    <location>
        <begin position="810"/>
        <end position="839"/>
    </location>
</feature>
<dbReference type="GO" id="GO:0006412">
    <property type="term" value="P:translation"/>
    <property type="evidence" value="ECO:0007669"/>
    <property type="project" value="InterPro"/>
</dbReference>
<feature type="compositionally biased region" description="Low complexity" evidence="6">
    <location>
        <begin position="1207"/>
        <end position="1219"/>
    </location>
</feature>